<sequence>MHLLELETLRGGAEGELGDSYRDHHVMEALWRRKRYDEAETRPIAGIERVYVGHTVVDEVLDLGNVRYLDTGGCFEGGRLTLVEIGRSERIYSVDNVCAEEKAICEFQ</sequence>
<dbReference type="InterPro" id="IPR029052">
    <property type="entry name" value="Metallo-depent_PP-like"/>
</dbReference>
<dbReference type="SUPFAM" id="SSF56300">
    <property type="entry name" value="Metallo-dependent phosphatases"/>
    <property type="match status" value="1"/>
</dbReference>
<dbReference type="Proteomes" id="UP000199267">
    <property type="component" value="Unassembled WGS sequence"/>
</dbReference>
<dbReference type="RefSeq" id="WP_090625505.1">
    <property type="nucleotide sequence ID" value="NZ_FOFJ01000110.1"/>
</dbReference>
<dbReference type="Gene3D" id="3.60.21.10">
    <property type="match status" value="1"/>
</dbReference>
<dbReference type="AlphaFoldDB" id="A0A1H9SP90"/>
<name>A0A1H9SP90_9GAMM</name>
<gene>
    <name evidence="1" type="ORF">SAMN04244573_04484</name>
</gene>
<evidence type="ECO:0000313" key="1">
    <source>
        <dbReference type="EMBL" id="SER86822.1"/>
    </source>
</evidence>
<organism evidence="1 2">
    <name type="scientific">Azotobacter beijerinckii</name>
    <dbReference type="NCBI Taxonomy" id="170623"/>
    <lineage>
        <taxon>Bacteria</taxon>
        <taxon>Pseudomonadati</taxon>
        <taxon>Pseudomonadota</taxon>
        <taxon>Gammaproteobacteria</taxon>
        <taxon>Pseudomonadales</taxon>
        <taxon>Pseudomonadaceae</taxon>
        <taxon>Azotobacter</taxon>
    </lineage>
</organism>
<protein>
    <submittedName>
        <fullName evidence="1">Serine/threonine protein phosphatase 1</fullName>
    </submittedName>
</protein>
<dbReference type="EMBL" id="FOFJ01000110">
    <property type="protein sequence ID" value="SER86822.1"/>
    <property type="molecule type" value="Genomic_DNA"/>
</dbReference>
<proteinExistence type="predicted"/>
<accession>A0A1H9SP90</accession>
<evidence type="ECO:0000313" key="2">
    <source>
        <dbReference type="Proteomes" id="UP000199267"/>
    </source>
</evidence>
<reference evidence="1 2" key="1">
    <citation type="submission" date="2016-10" db="EMBL/GenBank/DDBJ databases">
        <authorList>
            <person name="de Groot N.N."/>
        </authorList>
    </citation>
    <scope>NUCLEOTIDE SEQUENCE [LARGE SCALE GENOMIC DNA]</scope>
    <source>
        <strain evidence="1 2">DSM 378</strain>
    </source>
</reference>